<evidence type="ECO:0000313" key="2">
    <source>
        <dbReference type="Proteomes" id="UP000777935"/>
    </source>
</evidence>
<name>A0ABX2IZU7_9RHOB</name>
<sequence length="415" mass="46664">MIVAPPSGNTSEPNDLTVLHKGFDTLALAVKANIPNNLFDYLETERNIAEQDRRDVLVSYNGIDLLLAPHGGNGYRFIARGGNDGATWFFKKPNVKDPWGIRLSFGSFFMATHGLGAAKAHVDHVLDRLGIRFVPNDISISRADFCVDVLAPSFELNPDHFVMHSAAGRRDHVTSDDVVAHGKSGRVTSVTIGGSQNRQVIIYDKRAEVIAHKKSYWWAIWNHTLRKNSEISSPYVTLHKPLSPDPNSAGENRVWRVEFRAGKDLLKDRWGIRTWTQFFDQFGDLCRESGEVVRYTEPLPSDPNRARWPNHPLWETVCAEMNDDLTELRSGADPNPIKEVHREEHIGLLFRNLLGSSITLAALSNAKTEELSTVFQRLSADMTSEVTANPERAAKQLQNAKDRYVFIRRSDEVEG</sequence>
<keyword evidence="2" id="KW-1185">Reference proteome</keyword>
<gene>
    <name evidence="1" type="ORF">HRQ87_16190</name>
</gene>
<dbReference type="EMBL" id="JABUFE010000012">
    <property type="protein sequence ID" value="NSX56331.1"/>
    <property type="molecule type" value="Genomic_DNA"/>
</dbReference>
<protein>
    <recommendedName>
        <fullName evidence="3">Replication initiation factor</fullName>
    </recommendedName>
</protein>
<reference evidence="1 2" key="1">
    <citation type="submission" date="2020-06" db="EMBL/GenBank/DDBJ databases">
        <title>Sulfitobacter algicola sp. nov., isolated from green algae.</title>
        <authorList>
            <person name="Wang C."/>
        </authorList>
    </citation>
    <scope>NUCLEOTIDE SEQUENCE [LARGE SCALE GENOMIC DNA]</scope>
    <source>
        <strain evidence="1 2">1151</strain>
    </source>
</reference>
<accession>A0ABX2IZU7</accession>
<evidence type="ECO:0000313" key="1">
    <source>
        <dbReference type="EMBL" id="NSX56331.1"/>
    </source>
</evidence>
<evidence type="ECO:0008006" key="3">
    <source>
        <dbReference type="Google" id="ProtNLM"/>
    </source>
</evidence>
<organism evidence="1 2">
    <name type="scientific">Parasulfitobacter algicola</name>
    <dbReference type="NCBI Taxonomy" id="2614809"/>
    <lineage>
        <taxon>Bacteria</taxon>
        <taxon>Pseudomonadati</taxon>
        <taxon>Pseudomonadota</taxon>
        <taxon>Alphaproteobacteria</taxon>
        <taxon>Rhodobacterales</taxon>
        <taxon>Roseobacteraceae</taxon>
        <taxon>Parasulfitobacter</taxon>
    </lineage>
</organism>
<dbReference type="RefSeq" id="WP_174139487.1">
    <property type="nucleotide sequence ID" value="NZ_JABUFE010000012.1"/>
</dbReference>
<dbReference type="Proteomes" id="UP000777935">
    <property type="component" value="Unassembled WGS sequence"/>
</dbReference>
<proteinExistence type="predicted"/>
<comment type="caution">
    <text evidence="1">The sequence shown here is derived from an EMBL/GenBank/DDBJ whole genome shotgun (WGS) entry which is preliminary data.</text>
</comment>